<comment type="caution">
    <text evidence="2">The sequence shown here is derived from an EMBL/GenBank/DDBJ whole genome shotgun (WGS) entry which is preliminary data.</text>
</comment>
<dbReference type="EMBL" id="JAUEPS010000005">
    <property type="protein sequence ID" value="KAK0465519.1"/>
    <property type="molecule type" value="Genomic_DNA"/>
</dbReference>
<sequence>MAPKPRGGRKASTSSRDGPLLPHIDKDLKAMPPPPDPVGPKRILEQEMDGLKSCFRNAMVKTGQLYAFYADTRKLGIRKYTPYPPRSLSASLGREIENYDQLCDAMESHLETIAVLERDLRREEQRIKEAEEAALASQAHLEEPTSSNRLTLPIPPPDANSTLPSAMPSSSQPTSAMMQGRRPSAISISSLQRPAFPLKLDLSSSSLRMSAEEAAFLSNGLHSPVTLAPKSARPHDYPVELMAAFTSDIPPPPPNHESANNTIDLTIETPERNVNMNMDSSVGSSADKPIELDLGDMEVDMSDLFGDNSSNDAVDSLFSPAVANPEVAAESVKQEEQHFLNSFATNGGATEEEFFSSLSSKPESGQSSSLGIPQVDSAGPTAPSPGAFLASLTGSQLETGNEMATSSGIPEGQFSMENLDYGFFAMIKTRGEYLYPTQRRSRLRRRFLCPEELSLIGRPRCSPSLTEVRITAQQGE</sequence>
<proteinExistence type="predicted"/>
<dbReference type="GeneID" id="85355396"/>
<name>A0AA39NH38_ARMTA</name>
<protein>
    <submittedName>
        <fullName evidence="2">Uncharacterized protein</fullName>
    </submittedName>
</protein>
<reference evidence="2" key="1">
    <citation type="submission" date="2023-06" db="EMBL/GenBank/DDBJ databases">
        <authorList>
            <consortium name="Lawrence Berkeley National Laboratory"/>
            <person name="Ahrendt S."/>
            <person name="Sahu N."/>
            <person name="Indic B."/>
            <person name="Wong-Bajracharya J."/>
            <person name="Merenyi Z."/>
            <person name="Ke H.-M."/>
            <person name="Monk M."/>
            <person name="Kocsube S."/>
            <person name="Drula E."/>
            <person name="Lipzen A."/>
            <person name="Balint B."/>
            <person name="Henrissat B."/>
            <person name="Andreopoulos B."/>
            <person name="Martin F.M."/>
            <person name="Harder C.B."/>
            <person name="Rigling D."/>
            <person name="Ford K.L."/>
            <person name="Foster G.D."/>
            <person name="Pangilinan J."/>
            <person name="Papanicolaou A."/>
            <person name="Barry K."/>
            <person name="LaButti K."/>
            <person name="Viragh M."/>
            <person name="Koriabine M."/>
            <person name="Yan M."/>
            <person name="Riley R."/>
            <person name="Champramary S."/>
            <person name="Plett K.L."/>
            <person name="Tsai I.J."/>
            <person name="Slot J."/>
            <person name="Sipos G."/>
            <person name="Plett J."/>
            <person name="Nagy L.G."/>
            <person name="Grigoriev I.V."/>
        </authorList>
    </citation>
    <scope>NUCLEOTIDE SEQUENCE</scope>
    <source>
        <strain evidence="2">CCBAS 213</strain>
    </source>
</reference>
<keyword evidence="3" id="KW-1185">Reference proteome</keyword>
<dbReference type="Proteomes" id="UP001175211">
    <property type="component" value="Unassembled WGS sequence"/>
</dbReference>
<feature type="region of interest" description="Disordered" evidence="1">
    <location>
        <begin position="132"/>
        <end position="180"/>
    </location>
</feature>
<evidence type="ECO:0000313" key="3">
    <source>
        <dbReference type="Proteomes" id="UP001175211"/>
    </source>
</evidence>
<accession>A0AA39NH38</accession>
<feature type="compositionally biased region" description="Polar residues" evidence="1">
    <location>
        <begin position="356"/>
        <end position="371"/>
    </location>
</feature>
<dbReference type="AlphaFoldDB" id="A0AA39NH38"/>
<dbReference type="RefSeq" id="XP_060336567.1">
    <property type="nucleotide sequence ID" value="XM_060471848.1"/>
</dbReference>
<organism evidence="2 3">
    <name type="scientific">Armillaria tabescens</name>
    <name type="common">Ringless honey mushroom</name>
    <name type="synonym">Agaricus tabescens</name>
    <dbReference type="NCBI Taxonomy" id="1929756"/>
    <lineage>
        <taxon>Eukaryota</taxon>
        <taxon>Fungi</taxon>
        <taxon>Dikarya</taxon>
        <taxon>Basidiomycota</taxon>
        <taxon>Agaricomycotina</taxon>
        <taxon>Agaricomycetes</taxon>
        <taxon>Agaricomycetidae</taxon>
        <taxon>Agaricales</taxon>
        <taxon>Marasmiineae</taxon>
        <taxon>Physalacriaceae</taxon>
        <taxon>Desarmillaria</taxon>
    </lineage>
</organism>
<gene>
    <name evidence="2" type="ORF">EV420DRAFT_1514708</name>
</gene>
<feature type="region of interest" description="Disordered" evidence="1">
    <location>
        <begin position="351"/>
        <end position="389"/>
    </location>
</feature>
<feature type="compositionally biased region" description="Polar residues" evidence="1">
    <location>
        <begin position="159"/>
        <end position="177"/>
    </location>
</feature>
<evidence type="ECO:0000256" key="1">
    <source>
        <dbReference type="SAM" id="MobiDB-lite"/>
    </source>
</evidence>
<feature type="region of interest" description="Disordered" evidence="1">
    <location>
        <begin position="1"/>
        <end position="41"/>
    </location>
</feature>
<evidence type="ECO:0000313" key="2">
    <source>
        <dbReference type="EMBL" id="KAK0465519.1"/>
    </source>
</evidence>